<accession>H5X3G5</accession>
<sequence>MPTGGPQTGPLTVCCFTVGGEIGDTRVGYPARVSILETTLVFVAIPLAVYAFFALVTLRSKFASRPRYRPGQAWEYPPMWWTANPEGAGERHVEEETESTSKVRGGARGSW</sequence>
<keyword evidence="2" id="KW-0812">Transmembrane</keyword>
<evidence type="ECO:0000256" key="2">
    <source>
        <dbReference type="SAM" id="Phobius"/>
    </source>
</evidence>
<keyword evidence="2" id="KW-0472">Membrane</keyword>
<organism evidence="3 4">
    <name type="scientific">Saccharomonospora marina XMU15</name>
    <dbReference type="NCBI Taxonomy" id="882083"/>
    <lineage>
        <taxon>Bacteria</taxon>
        <taxon>Bacillati</taxon>
        <taxon>Actinomycetota</taxon>
        <taxon>Actinomycetes</taxon>
        <taxon>Pseudonocardiales</taxon>
        <taxon>Pseudonocardiaceae</taxon>
        <taxon>Saccharomonospora</taxon>
    </lineage>
</organism>
<feature type="region of interest" description="Disordered" evidence="1">
    <location>
        <begin position="85"/>
        <end position="111"/>
    </location>
</feature>
<dbReference type="STRING" id="882083.SacmaDRAFT_1626"/>
<keyword evidence="4" id="KW-1185">Reference proteome</keyword>
<dbReference type="Proteomes" id="UP000004926">
    <property type="component" value="Chromosome"/>
</dbReference>
<gene>
    <name evidence="3" type="ORF">SacmaDRAFT_1626</name>
</gene>
<proteinExistence type="predicted"/>
<protein>
    <submittedName>
        <fullName evidence="3">Uncharacterized protein</fullName>
    </submittedName>
</protein>
<evidence type="ECO:0000313" key="3">
    <source>
        <dbReference type="EMBL" id="EHR49899.1"/>
    </source>
</evidence>
<dbReference type="eggNOG" id="ENOG5033AEH">
    <property type="taxonomic scope" value="Bacteria"/>
</dbReference>
<keyword evidence="2" id="KW-1133">Transmembrane helix</keyword>
<dbReference type="EMBL" id="CM001439">
    <property type="protein sequence ID" value="EHR49899.1"/>
    <property type="molecule type" value="Genomic_DNA"/>
</dbReference>
<dbReference type="HOGENOM" id="CLU_150001_0_0_11"/>
<evidence type="ECO:0000256" key="1">
    <source>
        <dbReference type="SAM" id="MobiDB-lite"/>
    </source>
</evidence>
<reference evidence="3 4" key="1">
    <citation type="journal article" date="2012" name="Stand. Genomic Sci.">
        <title>Genome sequence of the ocean sediment bacterium Saccharomonospora marina type strain (XMU15(T)).</title>
        <authorList>
            <person name="Klenk H.P."/>
            <person name="Lu M."/>
            <person name="Lucas S."/>
            <person name="Lapidus A."/>
            <person name="Copeland A."/>
            <person name="Pitluck S."/>
            <person name="Goodwin L.A."/>
            <person name="Han C."/>
            <person name="Tapia R."/>
            <person name="Brambilla E.M."/>
            <person name="Potter G."/>
            <person name="Land M."/>
            <person name="Ivanova N."/>
            <person name="Rohde M."/>
            <person name="Goker M."/>
            <person name="Detter J.C."/>
            <person name="Li W.J."/>
            <person name="Kyrpides N.C."/>
            <person name="Woyke T."/>
        </authorList>
    </citation>
    <scope>NUCLEOTIDE SEQUENCE [LARGE SCALE GENOMIC DNA]</scope>
    <source>
        <strain evidence="3 4">XMU15</strain>
    </source>
</reference>
<name>H5X3G5_9PSEU</name>
<dbReference type="AlphaFoldDB" id="H5X3G5"/>
<evidence type="ECO:0000313" key="4">
    <source>
        <dbReference type="Proteomes" id="UP000004926"/>
    </source>
</evidence>
<feature type="transmembrane region" description="Helical" evidence="2">
    <location>
        <begin position="39"/>
        <end position="58"/>
    </location>
</feature>